<sequence>MIRAAAILAFAFALGTGAGAQSDVDVTSGQGAVVRALDKVNGHTVDTTMLSGGGQAILGLEVELADCRYPTNNPTGDAYAFLTIRSQGSSDILFQGWMMASSPALNALDHSRYDLWVLNCTTS</sequence>
<dbReference type="Pfam" id="PF09923">
    <property type="entry name" value="DUF2155"/>
    <property type="match status" value="1"/>
</dbReference>
<dbReference type="InterPro" id="IPR019225">
    <property type="entry name" value="DUF2155"/>
</dbReference>
<evidence type="ECO:0000256" key="1">
    <source>
        <dbReference type="SAM" id="SignalP"/>
    </source>
</evidence>
<reference evidence="2 3" key="1">
    <citation type="submission" date="2019-05" db="EMBL/GenBank/DDBJ databases">
        <title>Marivita sp. nov. isolated from sea sediment.</title>
        <authorList>
            <person name="Kim W."/>
        </authorList>
    </citation>
    <scope>NUCLEOTIDE SEQUENCE [LARGE SCALE GENOMIC DNA]</scope>
    <source>
        <strain evidence="2 3">CAU 1492</strain>
    </source>
</reference>
<proteinExistence type="predicted"/>
<name>A0ABY2XF17_9RHOB</name>
<keyword evidence="3" id="KW-1185">Reference proteome</keyword>
<feature type="chain" id="PRO_5046603499" evidence="1">
    <location>
        <begin position="21"/>
        <end position="123"/>
    </location>
</feature>
<dbReference type="Proteomes" id="UP001191082">
    <property type="component" value="Unassembled WGS sequence"/>
</dbReference>
<gene>
    <name evidence="2" type="ORF">FGK64_03560</name>
</gene>
<comment type="caution">
    <text evidence="2">The sequence shown here is derived from an EMBL/GenBank/DDBJ whole genome shotgun (WGS) entry which is preliminary data.</text>
</comment>
<dbReference type="RefSeq" id="WP_138862405.1">
    <property type="nucleotide sequence ID" value="NZ_VCPC01000001.1"/>
</dbReference>
<evidence type="ECO:0000313" key="2">
    <source>
        <dbReference type="EMBL" id="TMV15057.1"/>
    </source>
</evidence>
<protein>
    <submittedName>
        <fullName evidence="2">DUF2155 domain-containing protein</fullName>
    </submittedName>
</protein>
<evidence type="ECO:0000313" key="3">
    <source>
        <dbReference type="Proteomes" id="UP001191082"/>
    </source>
</evidence>
<keyword evidence="1" id="KW-0732">Signal</keyword>
<organism evidence="2 3">
    <name type="scientific">Arenibacterium halophilum</name>
    <dbReference type="NCBI Taxonomy" id="2583821"/>
    <lineage>
        <taxon>Bacteria</taxon>
        <taxon>Pseudomonadati</taxon>
        <taxon>Pseudomonadota</taxon>
        <taxon>Alphaproteobacteria</taxon>
        <taxon>Rhodobacterales</taxon>
        <taxon>Paracoccaceae</taxon>
        <taxon>Arenibacterium</taxon>
    </lineage>
</organism>
<dbReference type="EMBL" id="VCPC01000001">
    <property type="protein sequence ID" value="TMV15057.1"/>
    <property type="molecule type" value="Genomic_DNA"/>
</dbReference>
<feature type="signal peptide" evidence="1">
    <location>
        <begin position="1"/>
        <end position="20"/>
    </location>
</feature>
<accession>A0ABY2XF17</accession>